<organism evidence="2 3">
    <name type="scientific">Kwoniella newhampshirensis</name>
    <dbReference type="NCBI Taxonomy" id="1651941"/>
    <lineage>
        <taxon>Eukaryota</taxon>
        <taxon>Fungi</taxon>
        <taxon>Dikarya</taxon>
        <taxon>Basidiomycota</taxon>
        <taxon>Agaricomycotina</taxon>
        <taxon>Tremellomycetes</taxon>
        <taxon>Tremellales</taxon>
        <taxon>Cryptococcaceae</taxon>
        <taxon>Kwoniella</taxon>
    </lineage>
</organism>
<sequence>MPWNKSTQASDRPDSQHGQTTSGSSSLKVLVPWLTGNSPAGLPIYLEITADNSIFSMKEWQVDENTEVSAIGTMPKDLARDTVAGESAKQEKRDKRSNWTYNPVRHAKRSKPLNKTDDSSAK</sequence>
<gene>
    <name evidence="2" type="ORF">IAR55_003176</name>
</gene>
<dbReference type="KEGG" id="kne:92180434"/>
<comment type="caution">
    <text evidence="2">The sequence shown here is derived from an EMBL/GenBank/DDBJ whole genome shotgun (WGS) entry which is preliminary data.</text>
</comment>
<feature type="region of interest" description="Disordered" evidence="1">
    <location>
        <begin position="1"/>
        <end position="28"/>
    </location>
</feature>
<feature type="compositionally biased region" description="Basic and acidic residues" evidence="1">
    <location>
        <begin position="88"/>
        <end position="97"/>
    </location>
</feature>
<dbReference type="RefSeq" id="XP_066803786.1">
    <property type="nucleotide sequence ID" value="XM_066946285.1"/>
</dbReference>
<evidence type="ECO:0000256" key="1">
    <source>
        <dbReference type="SAM" id="MobiDB-lite"/>
    </source>
</evidence>
<protein>
    <submittedName>
        <fullName evidence="2">Uncharacterized protein</fullName>
    </submittedName>
</protein>
<feature type="compositionally biased region" description="Low complexity" evidence="1">
    <location>
        <begin position="16"/>
        <end position="26"/>
    </location>
</feature>
<name>A0AAW0Z0E6_9TREE</name>
<dbReference type="AlphaFoldDB" id="A0AAW0Z0E6"/>
<reference evidence="2 3" key="1">
    <citation type="journal article" date="2024" name="bioRxiv">
        <title>Comparative genomics of Cryptococcus and Kwoniella reveals pathogenesis evolution and contrasting karyotype dynamics via intercentromeric recombination or chromosome fusion.</title>
        <authorList>
            <person name="Coelho M.A."/>
            <person name="David-Palma M."/>
            <person name="Shea T."/>
            <person name="Bowers K."/>
            <person name="McGinley-Smith S."/>
            <person name="Mohammad A.W."/>
            <person name="Gnirke A."/>
            <person name="Yurkov A.M."/>
            <person name="Nowrousian M."/>
            <person name="Sun S."/>
            <person name="Cuomo C.A."/>
            <person name="Heitman J."/>
        </authorList>
    </citation>
    <scope>NUCLEOTIDE SEQUENCE [LARGE SCALE GENOMIC DNA]</scope>
    <source>
        <strain evidence="2 3">CBS 13917</strain>
    </source>
</reference>
<proteinExistence type="predicted"/>
<feature type="region of interest" description="Disordered" evidence="1">
    <location>
        <begin position="71"/>
        <end position="122"/>
    </location>
</feature>
<dbReference type="GeneID" id="92180434"/>
<evidence type="ECO:0000313" key="2">
    <source>
        <dbReference type="EMBL" id="KAK8858945.1"/>
    </source>
</evidence>
<dbReference type="EMBL" id="JBCAWK010000005">
    <property type="protein sequence ID" value="KAK8858945.1"/>
    <property type="molecule type" value="Genomic_DNA"/>
</dbReference>
<accession>A0AAW0Z0E6</accession>
<evidence type="ECO:0000313" key="3">
    <source>
        <dbReference type="Proteomes" id="UP001388673"/>
    </source>
</evidence>
<feature type="compositionally biased region" description="Polar residues" evidence="1">
    <location>
        <begin position="1"/>
        <end position="10"/>
    </location>
</feature>
<dbReference type="Proteomes" id="UP001388673">
    <property type="component" value="Unassembled WGS sequence"/>
</dbReference>
<keyword evidence="3" id="KW-1185">Reference proteome</keyword>